<comment type="pathway">
    <text evidence="1">Bacterial outer membrane biogenesis; LPS O-antigen biosynthesis.</text>
</comment>
<protein>
    <recommendedName>
        <fullName evidence="3">NAD-dependent epimerase/dehydratase domain-containing protein</fullName>
    </recommendedName>
</protein>
<dbReference type="KEGG" id="psin:CAK95_17625"/>
<sequence>MATGSLLTKAHMMRVLVTGASGFVGCELIQALSKAGYAVRAAARNLSSIKLDVNIETVPLPDLSQPVDWRPLLRDVDAVVHLAGIAHVSNAITEERYDKVNRLATKSLALAASMTPNIRRLVFISSIRAQTGPSADHVLTESDTPAPTDAYGRSKLAAESFVGGYGVPATILRPVVIFGSQARANVAQLMKIASLPFPLPFGAFSNKRSLLALGNMISAIQFVLEQPATAGETYVVADQTPVSVADMISIMRKANGRSPGMISIPPDWIGRALRAAGKADIWDRIGGSLVADAAKLRDAGWKTPVDTPEALAAMIRPPRP</sequence>
<dbReference type="Pfam" id="PF01370">
    <property type="entry name" value="Epimerase"/>
    <property type="match status" value="1"/>
</dbReference>
<feature type="domain" description="NAD-dependent epimerase/dehydratase" evidence="3">
    <location>
        <begin position="15"/>
        <end position="237"/>
    </location>
</feature>
<gene>
    <name evidence="4" type="ORF">CAK95_17625</name>
</gene>
<dbReference type="SUPFAM" id="SSF51735">
    <property type="entry name" value="NAD(P)-binding Rossmann-fold domains"/>
    <property type="match status" value="1"/>
</dbReference>
<proteinExistence type="inferred from homology"/>
<reference evidence="4 5" key="1">
    <citation type="submission" date="2017-05" db="EMBL/GenBank/DDBJ databases">
        <title>Full genome sequence of Pseudorhodoplanes sinuspersici.</title>
        <authorList>
            <person name="Dastgheib S.M.M."/>
            <person name="Shavandi M."/>
            <person name="Tirandaz H."/>
        </authorList>
    </citation>
    <scope>NUCLEOTIDE SEQUENCE [LARGE SCALE GENOMIC DNA]</scope>
    <source>
        <strain evidence="4 5">RIPI110</strain>
    </source>
</reference>
<name>A0A1W6ZTT0_9HYPH</name>
<dbReference type="EMBL" id="CP021112">
    <property type="protein sequence ID" value="ARQ00698.1"/>
    <property type="molecule type" value="Genomic_DNA"/>
</dbReference>
<evidence type="ECO:0000256" key="2">
    <source>
        <dbReference type="ARBA" id="ARBA00007637"/>
    </source>
</evidence>
<dbReference type="InterPro" id="IPR001509">
    <property type="entry name" value="Epimerase_deHydtase"/>
</dbReference>
<dbReference type="PANTHER" id="PTHR43000">
    <property type="entry name" value="DTDP-D-GLUCOSE 4,6-DEHYDRATASE-RELATED"/>
    <property type="match status" value="1"/>
</dbReference>
<dbReference type="AlphaFoldDB" id="A0A1W6ZTT0"/>
<dbReference type="STRING" id="1235591.CAK95_17625"/>
<organism evidence="4 5">
    <name type="scientific">Pseudorhodoplanes sinuspersici</name>
    <dbReference type="NCBI Taxonomy" id="1235591"/>
    <lineage>
        <taxon>Bacteria</taxon>
        <taxon>Pseudomonadati</taxon>
        <taxon>Pseudomonadota</taxon>
        <taxon>Alphaproteobacteria</taxon>
        <taxon>Hyphomicrobiales</taxon>
        <taxon>Pseudorhodoplanes</taxon>
    </lineage>
</organism>
<comment type="similarity">
    <text evidence="2">Belongs to the NAD(P)-dependent epimerase/dehydratase family.</text>
</comment>
<dbReference type="Gene3D" id="3.40.50.720">
    <property type="entry name" value="NAD(P)-binding Rossmann-like Domain"/>
    <property type="match status" value="1"/>
</dbReference>
<evidence type="ECO:0000256" key="1">
    <source>
        <dbReference type="ARBA" id="ARBA00005125"/>
    </source>
</evidence>
<evidence type="ECO:0000313" key="4">
    <source>
        <dbReference type="EMBL" id="ARQ00698.1"/>
    </source>
</evidence>
<accession>A0A1W6ZTT0</accession>
<dbReference type="InterPro" id="IPR036291">
    <property type="entry name" value="NAD(P)-bd_dom_sf"/>
</dbReference>
<dbReference type="Proteomes" id="UP000194137">
    <property type="component" value="Chromosome"/>
</dbReference>
<evidence type="ECO:0000313" key="5">
    <source>
        <dbReference type="Proteomes" id="UP000194137"/>
    </source>
</evidence>
<evidence type="ECO:0000259" key="3">
    <source>
        <dbReference type="Pfam" id="PF01370"/>
    </source>
</evidence>
<keyword evidence="5" id="KW-1185">Reference proteome</keyword>